<evidence type="ECO:0000259" key="5">
    <source>
        <dbReference type="PROSITE" id="PS50937"/>
    </source>
</evidence>
<dbReference type="PANTHER" id="PTHR30204">
    <property type="entry name" value="REDOX-CYCLING DRUG-SENSING TRANSCRIPTIONAL ACTIVATOR SOXR"/>
    <property type="match status" value="1"/>
</dbReference>
<reference evidence="6 7" key="1">
    <citation type="submission" date="2017-05" db="EMBL/GenBank/DDBJ databases">
        <title>Lactobacillus nurukis nov., sp. nov., isolated from nuruk.</title>
        <authorList>
            <person name="Kim S.-J."/>
        </authorList>
    </citation>
    <scope>NUCLEOTIDE SEQUENCE [LARGE SCALE GENOMIC DNA]</scope>
    <source>
        <strain evidence="6 7">SYF10-1a</strain>
    </source>
</reference>
<feature type="domain" description="HTH merR-type" evidence="5">
    <location>
        <begin position="12"/>
        <end position="73"/>
    </location>
</feature>
<proteinExistence type="predicted"/>
<dbReference type="SUPFAM" id="SSF46955">
    <property type="entry name" value="Putative DNA-binding domain"/>
    <property type="match status" value="1"/>
</dbReference>
<dbReference type="InterPro" id="IPR000551">
    <property type="entry name" value="MerR-type_HTH_dom"/>
</dbReference>
<dbReference type="PANTHER" id="PTHR30204:SF69">
    <property type="entry name" value="MERR-FAMILY TRANSCRIPTIONAL REGULATOR"/>
    <property type="match status" value="1"/>
</dbReference>
<name>A0A2N7AVU7_9LACO</name>
<dbReference type="GO" id="GO:0003677">
    <property type="term" value="F:DNA binding"/>
    <property type="evidence" value="ECO:0007669"/>
    <property type="project" value="UniProtKB-KW"/>
</dbReference>
<evidence type="ECO:0000256" key="4">
    <source>
        <dbReference type="ARBA" id="ARBA00023163"/>
    </source>
</evidence>
<dbReference type="InterPro" id="IPR047057">
    <property type="entry name" value="MerR_fam"/>
</dbReference>
<dbReference type="Pfam" id="PF13411">
    <property type="entry name" value="MerR_1"/>
    <property type="match status" value="1"/>
</dbReference>
<accession>A0A2N7AVU7</accession>
<sequence>MKTFNIPDNQTSFATKEVIAITGMTKDALRYYEHLDILGPIKRDKNNYRQYSKQNLERLQFVQIFRILGLDLSLLTKSELEISSSQKATELREYRETVRQEKVRMDEIEEFLTNKINYFDKLKKV</sequence>
<keyword evidence="7" id="KW-1185">Reference proteome</keyword>
<dbReference type="AlphaFoldDB" id="A0A2N7AVU7"/>
<evidence type="ECO:0000256" key="3">
    <source>
        <dbReference type="ARBA" id="ARBA00023125"/>
    </source>
</evidence>
<dbReference type="GO" id="GO:0003700">
    <property type="term" value="F:DNA-binding transcription factor activity"/>
    <property type="evidence" value="ECO:0007669"/>
    <property type="project" value="InterPro"/>
</dbReference>
<dbReference type="EMBL" id="NIPR01000007">
    <property type="protein sequence ID" value="PMD72300.1"/>
    <property type="molecule type" value="Genomic_DNA"/>
</dbReference>
<dbReference type="OrthoDB" id="9811174at2"/>
<keyword evidence="4" id="KW-0804">Transcription</keyword>
<dbReference type="PROSITE" id="PS50937">
    <property type="entry name" value="HTH_MERR_2"/>
    <property type="match status" value="1"/>
</dbReference>
<evidence type="ECO:0000313" key="7">
    <source>
        <dbReference type="Proteomes" id="UP000235649"/>
    </source>
</evidence>
<gene>
    <name evidence="6" type="ORF">CBP76_03955</name>
</gene>
<evidence type="ECO:0000313" key="6">
    <source>
        <dbReference type="EMBL" id="PMD72300.1"/>
    </source>
</evidence>
<dbReference type="SMART" id="SM00422">
    <property type="entry name" value="HTH_MERR"/>
    <property type="match status" value="1"/>
</dbReference>
<organism evidence="6 7">
    <name type="scientific">Companilactobacillus nuruki</name>
    <dbReference type="NCBI Taxonomy" id="1993540"/>
    <lineage>
        <taxon>Bacteria</taxon>
        <taxon>Bacillati</taxon>
        <taxon>Bacillota</taxon>
        <taxon>Bacilli</taxon>
        <taxon>Lactobacillales</taxon>
        <taxon>Lactobacillaceae</taxon>
        <taxon>Companilactobacillus</taxon>
    </lineage>
</organism>
<evidence type="ECO:0000256" key="2">
    <source>
        <dbReference type="ARBA" id="ARBA00023015"/>
    </source>
</evidence>
<keyword evidence="3" id="KW-0238">DNA-binding</keyword>
<keyword evidence="1" id="KW-0678">Repressor</keyword>
<dbReference type="InterPro" id="IPR009061">
    <property type="entry name" value="DNA-bd_dom_put_sf"/>
</dbReference>
<dbReference type="Gene3D" id="1.10.1660.10">
    <property type="match status" value="1"/>
</dbReference>
<comment type="caution">
    <text evidence="6">The sequence shown here is derived from an EMBL/GenBank/DDBJ whole genome shotgun (WGS) entry which is preliminary data.</text>
</comment>
<dbReference type="Proteomes" id="UP000235649">
    <property type="component" value="Unassembled WGS sequence"/>
</dbReference>
<evidence type="ECO:0000256" key="1">
    <source>
        <dbReference type="ARBA" id="ARBA00022491"/>
    </source>
</evidence>
<dbReference type="RefSeq" id="WP_102195643.1">
    <property type="nucleotide sequence ID" value="NZ_NIPR01000007.1"/>
</dbReference>
<protein>
    <submittedName>
        <fullName evidence="6">MerR family transcriptional regulator</fullName>
    </submittedName>
</protein>
<keyword evidence="2" id="KW-0805">Transcription regulation</keyword>